<keyword evidence="2" id="KW-1185">Reference proteome</keyword>
<gene>
    <name evidence="1" type="ORF">BDR25DRAFT_100983</name>
</gene>
<evidence type="ECO:0000313" key="1">
    <source>
        <dbReference type="EMBL" id="KAF2475220.1"/>
    </source>
</evidence>
<proteinExistence type="predicted"/>
<evidence type="ECO:0000313" key="2">
    <source>
        <dbReference type="Proteomes" id="UP000799755"/>
    </source>
</evidence>
<comment type="caution">
    <text evidence="1">The sequence shown here is derived from an EMBL/GenBank/DDBJ whole genome shotgun (WGS) entry which is preliminary data.</text>
</comment>
<dbReference type="EMBL" id="MU003496">
    <property type="protein sequence ID" value="KAF2475220.1"/>
    <property type="molecule type" value="Genomic_DNA"/>
</dbReference>
<accession>A0ACB6RA49</accession>
<sequence length="113" mass="12758">MKRAVSLQSISIPFLPLALKSAHRQPTTIPPPRFPSHAEPHPIPNPPRSTSKSWPNSPRTHPCPIFQNLKQYPRIPQSRQQSSRKRLAIEPWSTNGAFTFAPFKYPPVCALTT</sequence>
<protein>
    <submittedName>
        <fullName evidence="1">Uncharacterized protein</fullName>
    </submittedName>
</protein>
<name>A0ACB6RA49_9PLEO</name>
<organism evidence="1 2">
    <name type="scientific">Lindgomyces ingoldianus</name>
    <dbReference type="NCBI Taxonomy" id="673940"/>
    <lineage>
        <taxon>Eukaryota</taxon>
        <taxon>Fungi</taxon>
        <taxon>Dikarya</taxon>
        <taxon>Ascomycota</taxon>
        <taxon>Pezizomycotina</taxon>
        <taxon>Dothideomycetes</taxon>
        <taxon>Pleosporomycetidae</taxon>
        <taxon>Pleosporales</taxon>
        <taxon>Lindgomycetaceae</taxon>
        <taxon>Lindgomyces</taxon>
    </lineage>
</organism>
<dbReference type="Proteomes" id="UP000799755">
    <property type="component" value="Unassembled WGS sequence"/>
</dbReference>
<reference evidence="1" key="1">
    <citation type="journal article" date="2020" name="Stud. Mycol.">
        <title>101 Dothideomycetes genomes: a test case for predicting lifestyles and emergence of pathogens.</title>
        <authorList>
            <person name="Haridas S."/>
            <person name="Albert R."/>
            <person name="Binder M."/>
            <person name="Bloem J."/>
            <person name="Labutti K."/>
            <person name="Salamov A."/>
            <person name="Andreopoulos B."/>
            <person name="Baker S."/>
            <person name="Barry K."/>
            <person name="Bills G."/>
            <person name="Bluhm B."/>
            <person name="Cannon C."/>
            <person name="Castanera R."/>
            <person name="Culley D."/>
            <person name="Daum C."/>
            <person name="Ezra D."/>
            <person name="Gonzalez J."/>
            <person name="Henrissat B."/>
            <person name="Kuo A."/>
            <person name="Liang C."/>
            <person name="Lipzen A."/>
            <person name="Lutzoni F."/>
            <person name="Magnuson J."/>
            <person name="Mondo S."/>
            <person name="Nolan M."/>
            <person name="Ohm R."/>
            <person name="Pangilinan J."/>
            <person name="Park H.-J."/>
            <person name="Ramirez L."/>
            <person name="Alfaro M."/>
            <person name="Sun H."/>
            <person name="Tritt A."/>
            <person name="Yoshinaga Y."/>
            <person name="Zwiers L.-H."/>
            <person name="Turgeon B."/>
            <person name="Goodwin S."/>
            <person name="Spatafora J."/>
            <person name="Crous P."/>
            <person name="Grigoriev I."/>
        </authorList>
    </citation>
    <scope>NUCLEOTIDE SEQUENCE</scope>
    <source>
        <strain evidence="1">ATCC 200398</strain>
    </source>
</reference>